<keyword evidence="3" id="KW-1185">Reference proteome</keyword>
<sequence length="454" mass="50438">MKSIRVGAAQGFYGDSVDGAIANAKYGNVDYLAFDALAELTMAILAKDKDKNPDMGYTRDLYLFMKALLPYVKKKRFKILTNAGGLNPKGAQAIVLQMAKELGITDLKVAVVTGDNILSDIDPLKEKGVFFQDVETKRPLAKNIQERLLFANAYLGAQPLVEALRQGADIVISGRTTDTAQFLAPLIYEFGWLEDEWDRLASGVFMGHLLECSAQSTGGNFIGGWQEVEGYETIGYPIAEVNEIGEFVISKVEECGGIVNKKTIKEQMLYEIHDPAAYVTPDVVMDVTNVQLEEIAPHKVKVTGVKGKEKPADLKVVMGYADGFLGQVLIGYCWPDAFEKAKLAEQIIYRQMERKKLEFDEIRADYVGYNSLHGPLSHEPEGELNEIYLRMAVKSESKQKADSFFRLFPPLGLNGPPSMSYIGNIPTRQQIGMWSSLIPRTLVEERVTVEVKEV</sequence>
<feature type="domain" description="Acyclic terpene utilisation N-terminal" evidence="1">
    <location>
        <begin position="4"/>
        <end position="448"/>
    </location>
</feature>
<dbReference type="Pfam" id="PF07287">
    <property type="entry name" value="AtuA"/>
    <property type="match status" value="1"/>
</dbReference>
<gene>
    <name evidence="2" type="ORF">JOC94_000461</name>
</gene>
<dbReference type="Proteomes" id="UP000823485">
    <property type="component" value="Unassembled WGS sequence"/>
</dbReference>
<proteinExistence type="predicted"/>
<evidence type="ECO:0000313" key="3">
    <source>
        <dbReference type="Proteomes" id="UP000823485"/>
    </source>
</evidence>
<dbReference type="InterPro" id="IPR010839">
    <property type="entry name" value="AtuA_N"/>
</dbReference>
<evidence type="ECO:0000259" key="1">
    <source>
        <dbReference type="Pfam" id="PF07287"/>
    </source>
</evidence>
<dbReference type="PANTHER" id="PTHR47708:SF2">
    <property type="entry name" value="SI:CH73-132F6.5"/>
    <property type="match status" value="1"/>
</dbReference>
<reference evidence="2 3" key="1">
    <citation type="submission" date="2021-01" db="EMBL/GenBank/DDBJ databases">
        <title>Genomic Encyclopedia of Type Strains, Phase IV (KMG-IV): sequencing the most valuable type-strain genomes for metagenomic binning, comparative biology and taxonomic classification.</title>
        <authorList>
            <person name="Goeker M."/>
        </authorList>
    </citation>
    <scope>NUCLEOTIDE SEQUENCE [LARGE SCALE GENOMIC DNA]</scope>
    <source>
        <strain evidence="2 3">DSM 105453</strain>
    </source>
</reference>
<evidence type="ECO:0000313" key="2">
    <source>
        <dbReference type="EMBL" id="MBM7713493.1"/>
    </source>
</evidence>
<protein>
    <recommendedName>
        <fullName evidence="1">Acyclic terpene utilisation N-terminal domain-containing protein</fullName>
    </recommendedName>
</protein>
<dbReference type="PANTHER" id="PTHR47708">
    <property type="match status" value="1"/>
</dbReference>
<accession>A0ABS2R1H7</accession>
<comment type="caution">
    <text evidence="2">The sequence shown here is derived from an EMBL/GenBank/DDBJ whole genome shotgun (WGS) entry which is preliminary data.</text>
</comment>
<organism evidence="2 3">
    <name type="scientific">Siminovitchia thermophila</name>
    <dbReference type="NCBI Taxonomy" id="1245522"/>
    <lineage>
        <taxon>Bacteria</taxon>
        <taxon>Bacillati</taxon>
        <taxon>Bacillota</taxon>
        <taxon>Bacilli</taxon>
        <taxon>Bacillales</taxon>
        <taxon>Bacillaceae</taxon>
        <taxon>Siminovitchia</taxon>
    </lineage>
</organism>
<dbReference type="EMBL" id="JAFBFH010000002">
    <property type="protein sequence ID" value="MBM7713493.1"/>
    <property type="molecule type" value="Genomic_DNA"/>
</dbReference>
<dbReference type="RefSeq" id="WP_205178309.1">
    <property type="nucleotide sequence ID" value="NZ_JAFBFH010000002.1"/>
</dbReference>
<name>A0ABS2R1H7_9BACI</name>